<proteinExistence type="predicted"/>
<organism evidence="1 2">
    <name type="scientific">Streptomyces triticagri</name>
    <dbReference type="NCBI Taxonomy" id="2293568"/>
    <lineage>
        <taxon>Bacteria</taxon>
        <taxon>Bacillati</taxon>
        <taxon>Actinomycetota</taxon>
        <taxon>Actinomycetes</taxon>
        <taxon>Kitasatosporales</taxon>
        <taxon>Streptomycetaceae</taxon>
        <taxon>Streptomyces</taxon>
    </lineage>
</organism>
<keyword evidence="2" id="KW-1185">Reference proteome</keyword>
<dbReference type="AlphaFoldDB" id="A0A372LXV5"/>
<dbReference type="EMBL" id="QUAK01000197">
    <property type="protein sequence ID" value="RFU83461.1"/>
    <property type="molecule type" value="Genomic_DNA"/>
</dbReference>
<name>A0A372LXV5_9ACTN</name>
<sequence length="79" mass="7670">MAGPYGWGDIHDSTGDEMTIRTTAARTVAVALLATGAVAGGTGAATAGDGDGTIDTGVDYSSPLVVHAAAVDGDGVYDD</sequence>
<protein>
    <submittedName>
        <fullName evidence="1">Uncharacterized protein</fullName>
    </submittedName>
</protein>
<comment type="caution">
    <text evidence="1">The sequence shown here is derived from an EMBL/GenBank/DDBJ whole genome shotgun (WGS) entry which is preliminary data.</text>
</comment>
<dbReference type="RefSeq" id="WP_128558850.1">
    <property type="nucleotide sequence ID" value="NZ_QUAK01000197.1"/>
</dbReference>
<reference evidence="1 2" key="1">
    <citation type="submission" date="2018-08" db="EMBL/GenBank/DDBJ databases">
        <title>Isolation, diversity and antifungal activity of Actinobacteria from wheat.</title>
        <authorList>
            <person name="Han C."/>
        </authorList>
    </citation>
    <scope>NUCLEOTIDE SEQUENCE [LARGE SCALE GENOMIC DNA]</scope>
    <source>
        <strain evidence="1 2">NEAU-YY421</strain>
    </source>
</reference>
<evidence type="ECO:0000313" key="1">
    <source>
        <dbReference type="EMBL" id="RFU83461.1"/>
    </source>
</evidence>
<accession>A0A372LXV5</accession>
<gene>
    <name evidence="1" type="ORF">DY218_27610</name>
</gene>
<evidence type="ECO:0000313" key="2">
    <source>
        <dbReference type="Proteomes" id="UP000263094"/>
    </source>
</evidence>
<dbReference type="Proteomes" id="UP000263094">
    <property type="component" value="Unassembled WGS sequence"/>
</dbReference>